<dbReference type="Pfam" id="PF00448">
    <property type="entry name" value="SRP54"/>
    <property type="match status" value="1"/>
</dbReference>
<evidence type="ECO:0000256" key="6">
    <source>
        <dbReference type="ARBA" id="ARBA00023136"/>
    </source>
</evidence>
<reference evidence="10 11" key="1">
    <citation type="submission" date="2024-05" db="EMBL/GenBank/DDBJ databases">
        <title>A high-quality chromosomal-level genome assembly of Topmouth culter (Culter alburnus).</title>
        <authorList>
            <person name="Zhao H."/>
        </authorList>
    </citation>
    <scope>NUCLEOTIDE SEQUENCE [LARGE SCALE GENOMIC DNA]</scope>
    <source>
        <strain evidence="10">CATC2023</strain>
        <tissue evidence="10">Muscle</tissue>
    </source>
</reference>
<dbReference type="SMART" id="SM00962">
    <property type="entry name" value="SRP54"/>
    <property type="match status" value="1"/>
</dbReference>
<feature type="compositionally biased region" description="Polar residues" evidence="8">
    <location>
        <begin position="142"/>
        <end position="151"/>
    </location>
</feature>
<dbReference type="GO" id="GO:0006886">
    <property type="term" value="P:intracellular protein transport"/>
    <property type="evidence" value="ECO:0007669"/>
    <property type="project" value="InterPro"/>
</dbReference>
<feature type="compositionally biased region" description="Low complexity" evidence="8">
    <location>
        <begin position="184"/>
        <end position="194"/>
    </location>
</feature>
<dbReference type="SUPFAM" id="SSF64356">
    <property type="entry name" value="SNARE-like"/>
    <property type="match status" value="1"/>
</dbReference>
<dbReference type="InterPro" id="IPR042101">
    <property type="entry name" value="SRP54_N_sf"/>
</dbReference>
<dbReference type="AlphaFoldDB" id="A0AAW1ZAM0"/>
<accession>A0AAW1ZAM0</accession>
<evidence type="ECO:0000256" key="4">
    <source>
        <dbReference type="ARBA" id="ARBA00022824"/>
    </source>
</evidence>
<keyword evidence="6" id="KW-0472">Membrane</keyword>
<dbReference type="EMBL" id="JAWDJR010000018">
    <property type="protein sequence ID" value="KAK9958386.1"/>
    <property type="molecule type" value="Genomic_DNA"/>
</dbReference>
<dbReference type="InterPro" id="IPR013822">
    <property type="entry name" value="Signal_recog_particl_SRP54_hlx"/>
</dbReference>
<dbReference type="GO" id="GO:0005047">
    <property type="term" value="F:signal recognition particle binding"/>
    <property type="evidence" value="ECO:0007669"/>
    <property type="project" value="InterPro"/>
</dbReference>
<dbReference type="Proteomes" id="UP001479290">
    <property type="component" value="Unassembled WGS sequence"/>
</dbReference>
<dbReference type="InterPro" id="IPR007222">
    <property type="entry name" value="Sig_recog_particle_rcpt_asu_N"/>
</dbReference>
<evidence type="ECO:0000256" key="5">
    <source>
        <dbReference type="ARBA" id="ARBA00023134"/>
    </source>
</evidence>
<dbReference type="Gene3D" id="3.40.50.300">
    <property type="entry name" value="P-loop containing nucleotide triphosphate hydrolases"/>
    <property type="match status" value="1"/>
</dbReference>
<keyword evidence="5" id="KW-0342">GTP-binding</keyword>
<dbReference type="SMART" id="SM00963">
    <property type="entry name" value="SRP54_N"/>
    <property type="match status" value="1"/>
</dbReference>
<dbReference type="PANTHER" id="PTHR43134:SF1">
    <property type="entry name" value="SIGNAL RECOGNITION PARTICLE RECEPTOR SUBUNIT ALPHA"/>
    <property type="match status" value="1"/>
</dbReference>
<dbReference type="FunFam" id="3.30.450.60:FF:000021">
    <property type="entry name" value="signal recognition particle receptor subunit alpha isoform X2"/>
    <property type="match status" value="1"/>
</dbReference>
<dbReference type="FunFam" id="3.40.50.300:FF:000188">
    <property type="entry name" value="signal recognition particle receptor subunit alpha"/>
    <property type="match status" value="1"/>
</dbReference>
<dbReference type="InterPro" id="IPR036225">
    <property type="entry name" value="SRP/SRP_N"/>
</dbReference>
<dbReference type="Gene3D" id="3.30.450.60">
    <property type="match status" value="1"/>
</dbReference>
<proteinExistence type="inferred from homology"/>
<evidence type="ECO:0000256" key="3">
    <source>
        <dbReference type="ARBA" id="ARBA00022741"/>
    </source>
</evidence>
<feature type="compositionally biased region" description="Polar residues" evidence="8">
    <location>
        <begin position="260"/>
        <end position="272"/>
    </location>
</feature>
<dbReference type="GO" id="GO:0006614">
    <property type="term" value="P:SRP-dependent cotranslational protein targeting to membrane"/>
    <property type="evidence" value="ECO:0007669"/>
    <property type="project" value="InterPro"/>
</dbReference>
<comment type="subcellular location">
    <subcellularLocation>
        <location evidence="1">Endoplasmic reticulum membrane</location>
        <topology evidence="1">Peripheral membrane protein</topology>
        <orientation evidence="1">Cytoplasmic side</orientation>
    </subcellularLocation>
</comment>
<comment type="caution">
    <text evidence="10">The sequence shown here is derived from an EMBL/GenBank/DDBJ whole genome shotgun (WGS) entry which is preliminary data.</text>
</comment>
<dbReference type="GO" id="GO:0003924">
    <property type="term" value="F:GTPase activity"/>
    <property type="evidence" value="ECO:0007669"/>
    <property type="project" value="InterPro"/>
</dbReference>
<dbReference type="GO" id="GO:0005525">
    <property type="term" value="F:GTP binding"/>
    <property type="evidence" value="ECO:0007669"/>
    <property type="project" value="UniProtKB-KW"/>
</dbReference>
<comment type="similarity">
    <text evidence="2">Belongs to the GTP-binding SRP family.</text>
</comment>
<evidence type="ECO:0000259" key="9">
    <source>
        <dbReference type="PROSITE" id="PS00300"/>
    </source>
</evidence>
<dbReference type="SUPFAM" id="SSF47364">
    <property type="entry name" value="Domain of the SRP/SRP receptor G-proteins"/>
    <property type="match status" value="1"/>
</dbReference>
<evidence type="ECO:0000313" key="10">
    <source>
        <dbReference type="EMBL" id="KAK9958386.1"/>
    </source>
</evidence>
<feature type="compositionally biased region" description="Basic and acidic residues" evidence="8">
    <location>
        <begin position="155"/>
        <end position="178"/>
    </location>
</feature>
<evidence type="ECO:0000256" key="8">
    <source>
        <dbReference type="SAM" id="MobiDB-lite"/>
    </source>
</evidence>
<keyword evidence="4" id="KW-0256">Endoplasmic reticulum</keyword>
<dbReference type="InterPro" id="IPR000897">
    <property type="entry name" value="SRP54_GTPase_dom"/>
</dbReference>
<evidence type="ECO:0000256" key="1">
    <source>
        <dbReference type="ARBA" id="ARBA00004397"/>
    </source>
</evidence>
<protein>
    <recommendedName>
        <fullName evidence="9">SRP54-type proteins GTP-binding domain-containing protein</fullName>
    </recommendedName>
</protein>
<gene>
    <name evidence="10" type="ORF">ABG768_010509</name>
</gene>
<dbReference type="PANTHER" id="PTHR43134">
    <property type="entry name" value="SIGNAL RECOGNITION PARTICLE RECEPTOR SUBUNIT ALPHA"/>
    <property type="match status" value="1"/>
</dbReference>
<dbReference type="SMART" id="SM00382">
    <property type="entry name" value="AAA"/>
    <property type="match status" value="1"/>
</dbReference>
<evidence type="ECO:0000256" key="7">
    <source>
        <dbReference type="ARBA" id="ARBA00023170"/>
    </source>
</evidence>
<dbReference type="Gene3D" id="1.20.120.140">
    <property type="entry name" value="Signal recognition particle SRP54, nucleotide-binding domain"/>
    <property type="match status" value="1"/>
</dbReference>
<evidence type="ECO:0000313" key="11">
    <source>
        <dbReference type="Proteomes" id="UP001479290"/>
    </source>
</evidence>
<dbReference type="CDD" id="cd14826">
    <property type="entry name" value="SR_alpha_SRX"/>
    <property type="match status" value="1"/>
</dbReference>
<keyword evidence="3" id="KW-0547">Nucleotide-binding</keyword>
<evidence type="ECO:0000256" key="2">
    <source>
        <dbReference type="ARBA" id="ARBA00008531"/>
    </source>
</evidence>
<name>A0AAW1ZAM0_CULAL</name>
<dbReference type="InterPro" id="IPR011012">
    <property type="entry name" value="Longin-like_dom_sf"/>
</dbReference>
<dbReference type="InterPro" id="IPR027417">
    <property type="entry name" value="P-loop_NTPase"/>
</dbReference>
<dbReference type="SUPFAM" id="SSF52540">
    <property type="entry name" value="P-loop containing nucleoside triphosphate hydrolases"/>
    <property type="match status" value="1"/>
</dbReference>
<dbReference type="InterPro" id="IPR003593">
    <property type="entry name" value="AAA+_ATPase"/>
</dbReference>
<sequence>MLDFFAIFSKGGIVLWCFQGAGVTESFTGPVNALIRSVILQERSGNNSFTHNALSLKYKLDNEFELVFVVGFQKILTLTYVDKFIDDVQLHFRDRYKNELEQRGPLKFLLNNFEFGEDFHNLLREAEDSSKAKAPVSMRTFDMSQKSQKTVKSMIETKDGDKSKEQGGKKSKNAKKEGVSGGDQTKAASQTASKKAVENGSDGLTAEEIIERNRAKFISKQLGGGKPEKTSKSPKPPKPKGKEKRVWDMGGRNTGELDYSGTNGNNSNDAQNQDYEASAEPLIQVDSMKGDLRGVDYESSDDEDEEVEEEERVVVAQTNKKGAKKGGFGGMFGMLKGLVGSKNLTQEDMEPVLDKMRDHLIAKNVAAEIASQLCESVAKKLEGKVMGTFTTVASTVKLALQDSLVQILQPKRRVDILRDVLDARSQRKPFVITFCGVNGVGKSTNLAKISYWLIENGFTVLIAACDTFRAGAVEQLRTHQRRLNSLHPPEKHGGRPAVQLFEKGYGKDAAGIAMEAIAYARNQGFEVVLIDTAGRMQDNAPLMTALAKLIAVNTPDLVLFVGEALVGNEAVDQLVKFNQALADHSKTDKPRLIDGIVLTKFDTIDDKVGAAISMTYITGQPIVFVGTGQTYSDLRSLNARAVVSALMKA</sequence>
<keyword evidence="7" id="KW-0675">Receptor</keyword>
<dbReference type="GO" id="GO:0005785">
    <property type="term" value="C:signal recognition particle receptor complex"/>
    <property type="evidence" value="ECO:0007669"/>
    <property type="project" value="InterPro"/>
</dbReference>
<dbReference type="CDD" id="cd17876">
    <property type="entry name" value="SRalpha_C"/>
    <property type="match status" value="1"/>
</dbReference>
<dbReference type="PROSITE" id="PS00300">
    <property type="entry name" value="SRP54"/>
    <property type="match status" value="1"/>
</dbReference>
<feature type="region of interest" description="Disordered" evidence="8">
    <location>
        <begin position="133"/>
        <end position="272"/>
    </location>
</feature>
<dbReference type="Pfam" id="PF02881">
    <property type="entry name" value="SRP54_N"/>
    <property type="match status" value="1"/>
</dbReference>
<keyword evidence="11" id="KW-1185">Reference proteome</keyword>
<dbReference type="FunFam" id="1.20.120.140:FF:000004">
    <property type="entry name" value="Signal recognition particle receptor subunit alpha"/>
    <property type="match status" value="1"/>
</dbReference>
<organism evidence="10 11">
    <name type="scientific">Culter alburnus</name>
    <name type="common">Topmouth culter</name>
    <dbReference type="NCBI Taxonomy" id="194366"/>
    <lineage>
        <taxon>Eukaryota</taxon>
        <taxon>Metazoa</taxon>
        <taxon>Chordata</taxon>
        <taxon>Craniata</taxon>
        <taxon>Vertebrata</taxon>
        <taxon>Euteleostomi</taxon>
        <taxon>Actinopterygii</taxon>
        <taxon>Neopterygii</taxon>
        <taxon>Teleostei</taxon>
        <taxon>Ostariophysi</taxon>
        <taxon>Cypriniformes</taxon>
        <taxon>Xenocyprididae</taxon>
        <taxon>Xenocypridinae</taxon>
        <taxon>Culter</taxon>
    </lineage>
</organism>
<feature type="domain" description="SRP54-type proteins GTP-binding" evidence="9">
    <location>
        <begin position="621"/>
        <end position="634"/>
    </location>
</feature>
<dbReference type="Pfam" id="PF04086">
    <property type="entry name" value="SRP-alpha_N"/>
    <property type="match status" value="1"/>
</dbReference>